<feature type="transmembrane region" description="Helical" evidence="1">
    <location>
        <begin position="7"/>
        <end position="26"/>
    </location>
</feature>
<organism evidence="2 3">
    <name type="scientific">Alkalicoccobacillus gibsonii</name>
    <dbReference type="NCBI Taxonomy" id="79881"/>
    <lineage>
        <taxon>Bacteria</taxon>
        <taxon>Bacillati</taxon>
        <taxon>Bacillota</taxon>
        <taxon>Bacilli</taxon>
        <taxon>Bacillales</taxon>
        <taxon>Bacillaceae</taxon>
        <taxon>Alkalicoccobacillus</taxon>
    </lineage>
</organism>
<sequence length="184" mass="20742">MEKIIKLSPVISIILIFGCVFLGVTLNGKISDIKYLESELEESQALLEAEKETGVLRVTMEKFIGSSGETMRDFLTGQALLEFDSVELMADPEDLDNDTYSIADNLTVINISANKTAIDKGEAFAIYEIEYYVETPEGDYEFYNLLMSMKAEFVKTSEGYKVNNYSLDLLKDTVDDIFDTNEEE</sequence>
<keyword evidence="1" id="KW-0812">Transmembrane</keyword>
<keyword evidence="1" id="KW-1133">Transmembrane helix</keyword>
<dbReference type="PROSITE" id="PS51257">
    <property type="entry name" value="PROKAR_LIPOPROTEIN"/>
    <property type="match status" value="1"/>
</dbReference>
<reference evidence="2 3" key="1">
    <citation type="submission" date="2024-03" db="EMBL/GenBank/DDBJ databases">
        <title>Bacilli Hybrid Assemblies.</title>
        <authorList>
            <person name="Kovac J."/>
        </authorList>
    </citation>
    <scope>NUCLEOTIDE SEQUENCE [LARGE SCALE GENOMIC DNA]</scope>
    <source>
        <strain evidence="2 3">FSL R7-0666</strain>
    </source>
</reference>
<dbReference type="EMBL" id="JBCITK010000002">
    <property type="protein sequence ID" value="MEN0645525.1"/>
    <property type="molecule type" value="Genomic_DNA"/>
</dbReference>
<evidence type="ECO:0000313" key="3">
    <source>
        <dbReference type="Proteomes" id="UP001418796"/>
    </source>
</evidence>
<proteinExistence type="predicted"/>
<dbReference type="Proteomes" id="UP001418796">
    <property type="component" value="Unassembled WGS sequence"/>
</dbReference>
<keyword evidence="1" id="KW-0472">Membrane</keyword>
<keyword evidence="3" id="KW-1185">Reference proteome</keyword>
<evidence type="ECO:0000313" key="2">
    <source>
        <dbReference type="EMBL" id="MEN0645525.1"/>
    </source>
</evidence>
<evidence type="ECO:0000256" key="1">
    <source>
        <dbReference type="SAM" id="Phobius"/>
    </source>
</evidence>
<accession>A0ABU9VP81</accession>
<name>A0ABU9VP81_9BACI</name>
<gene>
    <name evidence="2" type="ORF">MKY91_20380</name>
</gene>
<protein>
    <submittedName>
        <fullName evidence="2">Uncharacterized protein</fullName>
    </submittedName>
</protein>
<dbReference type="RefSeq" id="WP_343132193.1">
    <property type="nucleotide sequence ID" value="NZ_JBCITK010000002.1"/>
</dbReference>
<comment type="caution">
    <text evidence="2">The sequence shown here is derived from an EMBL/GenBank/DDBJ whole genome shotgun (WGS) entry which is preliminary data.</text>
</comment>